<protein>
    <submittedName>
        <fullName evidence="1">Uncharacterized protein</fullName>
    </submittedName>
</protein>
<evidence type="ECO:0000313" key="1">
    <source>
        <dbReference type="EMBL" id="MBA6152389.1"/>
    </source>
</evidence>
<gene>
    <name evidence="1" type="ORF">H3Z82_06590</name>
</gene>
<name>A0A7W2M468_9FLAO</name>
<sequence length="90" mass="9574">MRFNVALNPNPSTKLVSTPASAKTGGSGALILDGLVPTVTAHDYGVKRAYPQNVWCRQYLPPKRLTILTPSNGLSGSVEIIKLKSVVPNS</sequence>
<comment type="caution">
    <text evidence="1">The sequence shown here is derived from an EMBL/GenBank/DDBJ whole genome shotgun (WGS) entry which is preliminary data.</text>
</comment>
<keyword evidence="2" id="KW-1185">Reference proteome</keyword>
<organism evidence="1 2">
    <name type="scientific">Gelidibacter maritimus</name>
    <dbReference type="NCBI Taxonomy" id="2761487"/>
    <lineage>
        <taxon>Bacteria</taxon>
        <taxon>Pseudomonadati</taxon>
        <taxon>Bacteroidota</taxon>
        <taxon>Flavobacteriia</taxon>
        <taxon>Flavobacteriales</taxon>
        <taxon>Flavobacteriaceae</taxon>
        <taxon>Gelidibacter</taxon>
    </lineage>
</organism>
<dbReference type="AlphaFoldDB" id="A0A7W2M468"/>
<dbReference type="Proteomes" id="UP000541857">
    <property type="component" value="Unassembled WGS sequence"/>
</dbReference>
<reference evidence="1 2" key="1">
    <citation type="submission" date="2020-07" db="EMBL/GenBank/DDBJ databases">
        <title>Bacterium isolated from marine sediment.</title>
        <authorList>
            <person name="Shang D."/>
        </authorList>
    </citation>
    <scope>NUCLEOTIDE SEQUENCE [LARGE SCALE GENOMIC DNA]</scope>
    <source>
        <strain evidence="1 2">F6074</strain>
    </source>
</reference>
<evidence type="ECO:0000313" key="2">
    <source>
        <dbReference type="Proteomes" id="UP000541857"/>
    </source>
</evidence>
<accession>A0A7W2M468</accession>
<proteinExistence type="predicted"/>
<dbReference type="EMBL" id="JACGLT010000004">
    <property type="protein sequence ID" value="MBA6152389.1"/>
    <property type="molecule type" value="Genomic_DNA"/>
</dbReference>